<reference evidence="2 3" key="1">
    <citation type="submission" date="2023-05" db="EMBL/GenBank/DDBJ databases">
        <title>B98-5 Cell Line De Novo Hybrid Assembly: An Optical Mapping Approach.</title>
        <authorList>
            <person name="Kananen K."/>
            <person name="Auerbach J.A."/>
            <person name="Kautto E."/>
            <person name="Blachly J.S."/>
        </authorList>
    </citation>
    <scope>NUCLEOTIDE SEQUENCE [LARGE SCALE GENOMIC DNA]</scope>
    <source>
        <strain evidence="2">B95-8</strain>
        <tissue evidence="2">Cell line</tissue>
    </source>
</reference>
<comment type="caution">
    <text evidence="2">The sequence shown here is derived from an EMBL/GenBank/DDBJ whole genome shotgun (WGS) entry which is preliminary data.</text>
</comment>
<feature type="compositionally biased region" description="Polar residues" evidence="1">
    <location>
        <begin position="208"/>
        <end position="226"/>
    </location>
</feature>
<gene>
    <name evidence="2" type="primary">APBA2_4</name>
    <name evidence="2" type="ORF">P7K49_017594</name>
</gene>
<sequence length="226" mass="25542">MARSEDMELPLEDYEEDYYEGLPEEEEGITYYIRCCHKDDSYLEGMDCNGDEYLVHGTHPMDTDMCQEHPHNMPLNWTREEWLDSAGLHPHGHCAEGSQDYPDGLLPILEGEPSALEAHKQEEYGHYCPSKESYQDCYPTGANGNSGTSHYHLRHGNGDVEDQEEDIDPIMAKIKRNLSMTSITSAKEASMSLSWDLGICRGLPAQEGQMQPQQARSETQVTEPPS</sequence>
<dbReference type="Proteomes" id="UP001266305">
    <property type="component" value="Unassembled WGS sequence"/>
</dbReference>
<feature type="region of interest" description="Disordered" evidence="1">
    <location>
        <begin position="204"/>
        <end position="226"/>
    </location>
</feature>
<dbReference type="EMBL" id="JASSZA010000008">
    <property type="protein sequence ID" value="KAK2103738.1"/>
    <property type="molecule type" value="Genomic_DNA"/>
</dbReference>
<evidence type="ECO:0000256" key="1">
    <source>
        <dbReference type="SAM" id="MobiDB-lite"/>
    </source>
</evidence>
<evidence type="ECO:0000313" key="2">
    <source>
        <dbReference type="EMBL" id="KAK2103738.1"/>
    </source>
</evidence>
<keyword evidence="3" id="KW-1185">Reference proteome</keyword>
<proteinExistence type="predicted"/>
<accession>A0ABQ9V2Z0</accession>
<evidence type="ECO:0000313" key="3">
    <source>
        <dbReference type="Proteomes" id="UP001266305"/>
    </source>
</evidence>
<protein>
    <submittedName>
        <fullName evidence="2">Amyloid-beta A4 protein-binding A member 2</fullName>
    </submittedName>
</protein>
<organism evidence="2 3">
    <name type="scientific">Saguinus oedipus</name>
    <name type="common">Cotton-top tamarin</name>
    <name type="synonym">Oedipomidas oedipus</name>
    <dbReference type="NCBI Taxonomy" id="9490"/>
    <lineage>
        <taxon>Eukaryota</taxon>
        <taxon>Metazoa</taxon>
        <taxon>Chordata</taxon>
        <taxon>Craniata</taxon>
        <taxon>Vertebrata</taxon>
        <taxon>Euteleostomi</taxon>
        <taxon>Mammalia</taxon>
        <taxon>Eutheria</taxon>
        <taxon>Euarchontoglires</taxon>
        <taxon>Primates</taxon>
        <taxon>Haplorrhini</taxon>
        <taxon>Platyrrhini</taxon>
        <taxon>Cebidae</taxon>
        <taxon>Callitrichinae</taxon>
        <taxon>Saguinus</taxon>
    </lineage>
</organism>
<name>A0ABQ9V2Z0_SAGOE</name>